<dbReference type="InterPro" id="IPR013094">
    <property type="entry name" value="AB_hydrolase_3"/>
</dbReference>
<dbReference type="PANTHER" id="PTHR48081">
    <property type="entry name" value="AB HYDROLASE SUPERFAMILY PROTEIN C4A8.06C"/>
    <property type="match status" value="1"/>
</dbReference>
<dbReference type="EMBL" id="CP102173">
    <property type="protein sequence ID" value="UUP15396.1"/>
    <property type="molecule type" value="Genomic_DNA"/>
</dbReference>
<evidence type="ECO:0000256" key="2">
    <source>
        <dbReference type="SAM" id="MobiDB-lite"/>
    </source>
</evidence>
<sequence>MNSHGTRTLDEPSAGAKFPPPPPFDAESAVVLPDVIEAWPQPMGPEGIPALRVMMESFDATNEILERNGDYRVEERLAPGLNGDPDIPLILCIPTAATGPVPVLYNMHGGGQVSGTHRNGLSASLDLAAPHGLAVVSVDYRLAPEHPDPAPVNDSYAGLLWLSKHADEFGLDADRIVVFGSSGGGGLAAGITLMSRDRGGPVILAQMLQCPMLDDRLSTISSHQLTEAGNLTRGSVETCWNALVGSARGSENVSPYAAPARVADLSGLPPTYIDVGSADPLRDESVAYASTIWQSGGIAELHVWPGMYHGSEFEIPTAALSIAAINARENWLRRILN</sequence>
<dbReference type="Proteomes" id="UP001316184">
    <property type="component" value="Chromosome"/>
</dbReference>
<feature type="domain" description="Alpha/beta hydrolase fold-3" evidence="3">
    <location>
        <begin position="106"/>
        <end position="310"/>
    </location>
</feature>
<dbReference type="GO" id="GO:0016787">
    <property type="term" value="F:hydrolase activity"/>
    <property type="evidence" value="ECO:0007669"/>
    <property type="project" value="UniProtKB-KW"/>
</dbReference>
<dbReference type="InterPro" id="IPR050300">
    <property type="entry name" value="GDXG_lipolytic_enzyme"/>
</dbReference>
<evidence type="ECO:0000259" key="3">
    <source>
        <dbReference type="Pfam" id="PF07859"/>
    </source>
</evidence>
<dbReference type="PANTHER" id="PTHR48081:SF8">
    <property type="entry name" value="ALPHA_BETA HYDROLASE FOLD-3 DOMAIN-CONTAINING PROTEIN-RELATED"/>
    <property type="match status" value="1"/>
</dbReference>
<gene>
    <name evidence="4" type="ORF">NQV15_08810</name>
</gene>
<dbReference type="Pfam" id="PF07859">
    <property type="entry name" value="Abhydrolase_3"/>
    <property type="match status" value="1"/>
</dbReference>
<dbReference type="RefSeq" id="WP_232399448.1">
    <property type="nucleotide sequence ID" value="NZ_CP102173.1"/>
</dbReference>
<dbReference type="Gene3D" id="3.40.50.1820">
    <property type="entry name" value="alpha/beta hydrolase"/>
    <property type="match status" value="1"/>
</dbReference>
<accession>A0ABY5ME24</accession>
<feature type="region of interest" description="Disordered" evidence="2">
    <location>
        <begin position="1"/>
        <end position="24"/>
    </location>
</feature>
<evidence type="ECO:0000313" key="4">
    <source>
        <dbReference type="EMBL" id="UUP15396.1"/>
    </source>
</evidence>
<proteinExistence type="predicted"/>
<keyword evidence="1 4" id="KW-0378">Hydrolase</keyword>
<organism evidence="4 5">
    <name type="scientific">Aeromicrobium wangtongii</name>
    <dbReference type="NCBI Taxonomy" id="2969247"/>
    <lineage>
        <taxon>Bacteria</taxon>
        <taxon>Bacillati</taxon>
        <taxon>Actinomycetota</taxon>
        <taxon>Actinomycetes</taxon>
        <taxon>Propionibacteriales</taxon>
        <taxon>Nocardioidaceae</taxon>
        <taxon>Aeromicrobium</taxon>
    </lineage>
</organism>
<name>A0ABY5ME24_9ACTN</name>
<evidence type="ECO:0000313" key="5">
    <source>
        <dbReference type="Proteomes" id="UP001316184"/>
    </source>
</evidence>
<dbReference type="SUPFAM" id="SSF53474">
    <property type="entry name" value="alpha/beta-Hydrolases"/>
    <property type="match status" value="1"/>
</dbReference>
<protein>
    <submittedName>
        <fullName evidence="4">Alpha/beta hydrolase</fullName>
    </submittedName>
</protein>
<reference evidence="4 5" key="1">
    <citation type="submission" date="2022-08" db="EMBL/GenBank/DDBJ databases">
        <title>novel species in genus Aeromicrobium.</title>
        <authorList>
            <person name="Ye L."/>
        </authorList>
    </citation>
    <scope>NUCLEOTIDE SEQUENCE [LARGE SCALE GENOMIC DNA]</scope>
    <source>
        <strain evidence="5">zg-Y1379</strain>
    </source>
</reference>
<dbReference type="InterPro" id="IPR029058">
    <property type="entry name" value="AB_hydrolase_fold"/>
</dbReference>
<evidence type="ECO:0000256" key="1">
    <source>
        <dbReference type="ARBA" id="ARBA00022801"/>
    </source>
</evidence>
<keyword evidence="5" id="KW-1185">Reference proteome</keyword>